<dbReference type="AlphaFoldDB" id="T1ATN4"/>
<evidence type="ECO:0000256" key="4">
    <source>
        <dbReference type="ARBA" id="ARBA00013043"/>
    </source>
</evidence>
<comment type="catalytic activity">
    <reaction evidence="1">
        <text>7,8-dihydroneopterin = 6-hydroxymethyl-7,8-dihydropterin + glycolaldehyde</text>
        <dbReference type="Rhea" id="RHEA:10540"/>
        <dbReference type="ChEBI" id="CHEBI:17001"/>
        <dbReference type="ChEBI" id="CHEBI:17071"/>
        <dbReference type="ChEBI" id="CHEBI:44841"/>
        <dbReference type="EC" id="4.1.2.25"/>
    </reaction>
</comment>
<keyword evidence="7" id="KW-0456">Lyase</keyword>
<dbReference type="NCBIfam" id="TIGR00526">
    <property type="entry name" value="folB_dom"/>
    <property type="match status" value="1"/>
</dbReference>
<dbReference type="GO" id="GO:0004150">
    <property type="term" value="F:dihydroneopterin aldolase activity"/>
    <property type="evidence" value="ECO:0007669"/>
    <property type="project" value="UniProtKB-EC"/>
</dbReference>
<evidence type="ECO:0000256" key="8">
    <source>
        <dbReference type="ARBA" id="ARBA00032903"/>
    </source>
</evidence>
<gene>
    <name evidence="10" type="ORF">B1A_14839</name>
</gene>
<evidence type="ECO:0000259" key="9">
    <source>
        <dbReference type="SMART" id="SM00905"/>
    </source>
</evidence>
<reference evidence="10" key="1">
    <citation type="submission" date="2013-08" db="EMBL/GenBank/DDBJ databases">
        <authorList>
            <person name="Mendez C."/>
            <person name="Richter M."/>
            <person name="Ferrer M."/>
            <person name="Sanchez J."/>
        </authorList>
    </citation>
    <scope>NUCLEOTIDE SEQUENCE</scope>
</reference>
<dbReference type="EMBL" id="AUZX01010896">
    <property type="protein sequence ID" value="EQD45385.1"/>
    <property type="molecule type" value="Genomic_DNA"/>
</dbReference>
<dbReference type="PANTHER" id="PTHR42844">
    <property type="entry name" value="DIHYDRONEOPTERIN ALDOLASE 1-RELATED"/>
    <property type="match status" value="1"/>
</dbReference>
<name>T1ATN4_9ZZZZ</name>
<dbReference type="PANTHER" id="PTHR42844:SF1">
    <property type="entry name" value="DIHYDRONEOPTERIN ALDOLASE 1-RELATED"/>
    <property type="match status" value="1"/>
</dbReference>
<protein>
    <recommendedName>
        <fullName evidence="4">dihydroneopterin aldolase</fullName>
        <ecNumber evidence="4">4.1.2.25</ecNumber>
    </recommendedName>
    <alternativeName>
        <fullName evidence="8">7,8-dihydroneopterin aldolase</fullName>
    </alternativeName>
</protein>
<dbReference type="SMART" id="SM00905">
    <property type="entry name" value="FolB"/>
    <property type="match status" value="1"/>
</dbReference>
<evidence type="ECO:0000256" key="6">
    <source>
        <dbReference type="ARBA" id="ARBA00023235"/>
    </source>
</evidence>
<dbReference type="FunFam" id="3.30.1130.10:FF:000002">
    <property type="entry name" value="7,8-dihydroneopterin aldolase"/>
    <property type="match status" value="1"/>
</dbReference>
<organism evidence="10">
    <name type="scientific">mine drainage metagenome</name>
    <dbReference type="NCBI Taxonomy" id="410659"/>
    <lineage>
        <taxon>unclassified sequences</taxon>
        <taxon>metagenomes</taxon>
        <taxon>ecological metagenomes</taxon>
    </lineage>
</organism>
<dbReference type="NCBIfam" id="TIGR00525">
    <property type="entry name" value="folB"/>
    <property type="match status" value="1"/>
</dbReference>
<dbReference type="GO" id="GO:0046656">
    <property type="term" value="P:folic acid biosynthetic process"/>
    <property type="evidence" value="ECO:0007669"/>
    <property type="project" value="UniProtKB-KW"/>
</dbReference>
<evidence type="ECO:0000256" key="1">
    <source>
        <dbReference type="ARBA" id="ARBA00001353"/>
    </source>
</evidence>
<dbReference type="GO" id="GO:0016853">
    <property type="term" value="F:isomerase activity"/>
    <property type="evidence" value="ECO:0007669"/>
    <property type="project" value="UniProtKB-KW"/>
</dbReference>
<reference evidence="10" key="2">
    <citation type="journal article" date="2014" name="ISME J.">
        <title>Microbial stratification in low pH oxic and suboxic macroscopic growths along an acid mine drainage.</title>
        <authorList>
            <person name="Mendez-Garcia C."/>
            <person name="Mesa V."/>
            <person name="Sprenger R.R."/>
            <person name="Richter M."/>
            <person name="Diez M.S."/>
            <person name="Solano J."/>
            <person name="Bargiela R."/>
            <person name="Golyshina O.V."/>
            <person name="Manteca A."/>
            <person name="Ramos J.L."/>
            <person name="Gallego J.R."/>
            <person name="Llorente I."/>
            <person name="Martins Dos Santos V.A."/>
            <person name="Jensen O.N."/>
            <person name="Pelaez A.I."/>
            <person name="Sanchez J."/>
            <person name="Ferrer M."/>
        </authorList>
    </citation>
    <scope>NUCLEOTIDE SEQUENCE</scope>
</reference>
<comment type="caution">
    <text evidence="10">The sequence shown here is derived from an EMBL/GenBank/DDBJ whole genome shotgun (WGS) entry which is preliminary data.</text>
</comment>
<evidence type="ECO:0000256" key="7">
    <source>
        <dbReference type="ARBA" id="ARBA00023239"/>
    </source>
</evidence>
<proteinExistence type="inferred from homology"/>
<dbReference type="GO" id="GO:0005737">
    <property type="term" value="C:cytoplasm"/>
    <property type="evidence" value="ECO:0007669"/>
    <property type="project" value="TreeGrafter"/>
</dbReference>
<comment type="pathway">
    <text evidence="2">Cofactor biosynthesis; tetrahydrofolate biosynthesis; 2-amino-4-hydroxy-6-hydroxymethyl-7,8-dihydropteridine diphosphate from 7,8-dihydroneopterin triphosphate: step 3/4.</text>
</comment>
<keyword evidence="6" id="KW-0413">Isomerase</keyword>
<dbReference type="InterPro" id="IPR006157">
    <property type="entry name" value="FolB_dom"/>
</dbReference>
<evidence type="ECO:0000256" key="5">
    <source>
        <dbReference type="ARBA" id="ARBA00022909"/>
    </source>
</evidence>
<evidence type="ECO:0000256" key="2">
    <source>
        <dbReference type="ARBA" id="ARBA00005013"/>
    </source>
</evidence>
<keyword evidence="5" id="KW-0289">Folate biosynthesis</keyword>
<dbReference type="InterPro" id="IPR006156">
    <property type="entry name" value="Dihydroneopterin_aldolase"/>
</dbReference>
<dbReference type="Pfam" id="PF02152">
    <property type="entry name" value="FolB"/>
    <property type="match status" value="1"/>
</dbReference>
<sequence>MASTPPAGDRIFLRGLTAECVIGFIDWERRVKQAVVVDLEMPVDCARAAASDEVADTVDYKRVAKRVLAYIEASEFKLVETLAHRLAALLLEEFALEWVRLSVNKPGAIRNSRDVGVSIERRRAVAVAGAPPAR</sequence>
<evidence type="ECO:0000313" key="10">
    <source>
        <dbReference type="EMBL" id="EQD45385.1"/>
    </source>
</evidence>
<dbReference type="Gene3D" id="3.30.1130.10">
    <property type="match status" value="1"/>
</dbReference>
<feature type="domain" description="Dihydroneopterin aldolase/epimerase" evidence="9">
    <location>
        <begin position="11"/>
        <end position="121"/>
    </location>
</feature>
<accession>T1ATN4</accession>
<dbReference type="SUPFAM" id="SSF55620">
    <property type="entry name" value="Tetrahydrobiopterin biosynthesis enzymes-like"/>
    <property type="match status" value="1"/>
</dbReference>
<dbReference type="InterPro" id="IPR043133">
    <property type="entry name" value="GTP-CH-I_C/QueF"/>
</dbReference>
<dbReference type="EC" id="4.1.2.25" evidence="4"/>
<evidence type="ECO:0000256" key="3">
    <source>
        <dbReference type="ARBA" id="ARBA00005708"/>
    </source>
</evidence>
<comment type="similarity">
    <text evidence="3">Belongs to the DHNA family.</text>
</comment>